<gene>
    <name evidence="1" type="ORF">AXK61_12850</name>
</gene>
<evidence type="ECO:0000313" key="2">
    <source>
        <dbReference type="Proteomes" id="UP000070409"/>
    </source>
</evidence>
<dbReference type="Proteomes" id="UP000070409">
    <property type="component" value="Unassembled WGS sequence"/>
</dbReference>
<protein>
    <recommendedName>
        <fullName evidence="3">DUF222 domain-containing protein</fullName>
    </recommendedName>
</protein>
<dbReference type="EMBL" id="LSRE01000002">
    <property type="protein sequence ID" value="KXP00891.1"/>
    <property type="molecule type" value="Genomic_DNA"/>
</dbReference>
<reference evidence="1 2" key="1">
    <citation type="submission" date="2016-02" db="EMBL/GenBank/DDBJ databases">
        <authorList>
            <person name="Teng J.L."/>
            <person name="Tang Y."/>
            <person name="Huang Y."/>
            <person name="Guo F."/>
            <person name="Wei W."/>
            <person name="Chen J.H."/>
            <person name="Wong S.Y."/>
            <person name="Lau S.K."/>
            <person name="Woo P.C."/>
        </authorList>
    </citation>
    <scope>NUCLEOTIDE SEQUENCE [LARGE SCALE GENOMIC DNA]</scope>
    <source>
        <strain evidence="1 2">JCM 13375</strain>
    </source>
</reference>
<dbReference type="RefSeq" id="WP_068743667.1">
    <property type="nucleotide sequence ID" value="NZ_LSRE01000002.1"/>
</dbReference>
<sequence>MPEQQTPRTLSPDQLSEIVDHVNDTVLYLQARGQKAGAAIGSELAVTHDNVWQILDVRLAGQLLTAFKHLARVLGHLQSITDGVEAPEASALILAHLGGPPGRWPAPSDHQRRVIELIRHADPLQRMTIASSHPALVQAWMTYEDRGTAPLVAMADSN</sequence>
<accession>A0A137ZRS9</accession>
<name>A0A137ZRS9_9ACTN</name>
<comment type="caution">
    <text evidence="1">The sequence shown here is derived from an EMBL/GenBank/DDBJ whole genome shotgun (WGS) entry which is preliminary data.</text>
</comment>
<keyword evidence="2" id="KW-1185">Reference proteome</keyword>
<evidence type="ECO:0000313" key="1">
    <source>
        <dbReference type="EMBL" id="KXP00891.1"/>
    </source>
</evidence>
<proteinExistence type="predicted"/>
<organism evidence="1 2">
    <name type="scientific">Tsukamurella pseudospumae</name>
    <dbReference type="NCBI Taxonomy" id="239498"/>
    <lineage>
        <taxon>Bacteria</taxon>
        <taxon>Bacillati</taxon>
        <taxon>Actinomycetota</taxon>
        <taxon>Actinomycetes</taxon>
        <taxon>Mycobacteriales</taxon>
        <taxon>Tsukamurellaceae</taxon>
        <taxon>Tsukamurella</taxon>
    </lineage>
</organism>
<evidence type="ECO:0008006" key="3">
    <source>
        <dbReference type="Google" id="ProtNLM"/>
    </source>
</evidence>